<protein>
    <recommendedName>
        <fullName evidence="2">Integrase</fullName>
    </recommendedName>
</protein>
<accession>A0A0S4WMP2</accession>
<evidence type="ECO:0000313" key="1">
    <source>
        <dbReference type="EMBL" id="CUV48075.1"/>
    </source>
</evidence>
<name>A0A0S4WMP2_RALSL</name>
<gene>
    <name evidence="1" type="ORF">TO10_v1_1540002</name>
</gene>
<reference evidence="1" key="1">
    <citation type="submission" date="2015-10" db="EMBL/GenBank/DDBJ databases">
        <authorList>
            <person name="Gilbert D.G."/>
        </authorList>
    </citation>
    <scope>NUCLEOTIDE SEQUENCE</scope>
    <source>
        <strain evidence="1">Phyl III-seqv23</strain>
    </source>
</reference>
<evidence type="ECO:0008006" key="2">
    <source>
        <dbReference type="Google" id="ProtNLM"/>
    </source>
</evidence>
<proteinExistence type="predicted"/>
<sequence length="767" mass="86440">MNAGYRAYVDLGRTLAEQRGLQWLLPLEPDGRVSKGHGWDLTRLAGDVPPPTHYLNHLGRDAKMLQALAEPSLRAAPLSVGWQELIKAAALEQLLVKRNTTGHIVGNIVRPLRVLATCVPDKEPWQLTVEDGSRAVELARGLQACGKLGEMVERVLRNLFDVQHLADAGPLYRGMPRPRSASTRRRAAFLKSEDELRDSLEQRKRAERLPERRAFWELVRIVMTEPPRSYVDTLRFLCLRTMIVTGLRVGEAVLLPADWQRNRVYYDRQGRPAGEKGGYADALMLRHFAEKQQTEESDSRVLFEKAQYVPEMFRELITETLQRCVELTEPLRRTLRLQTETGRLLPWYAEHDVVPAAHLYPHLTGNPFWAAVDDEDRARLQERYRTQFDVAVFQEIHDLQRSGPRRQLDMAAYIYLNRLGKAMQADDCTLSFRRPDGSVIPPDARKQWGQTCLHIGELEAYLRVAVPTKLSDTEALPLATGTLQSWELLFLTPKRSLAEERDDGLCDVTRVMAVNRPDGGFVANALGERSIGESLFERYGQSPEDKQLRLESHMLRHLQNTELFRLGVADTIISKRFNRRSVAQSYEYDHRSLAEQLDQIELPPEVEISLGEKASTVAKMIQAGRASGPVVTTFLRIQADEGDEAAFAYLKTEADGFHATPYGHCLNSFTVDPCPKHLECFTGCRHLSATNLPENRAHLTSLEGKFVAALEHAQARPATTPGRDNQIAHAQVRLDGVRKLLATADGEHPFPDGPDLSMPPVLGVLDD</sequence>
<dbReference type="AlphaFoldDB" id="A0A0S4WMP2"/>
<dbReference type="EMBL" id="LN899827">
    <property type="protein sequence ID" value="CUV48075.1"/>
    <property type="molecule type" value="Genomic_DNA"/>
</dbReference>
<organism evidence="1">
    <name type="scientific">Ralstonia solanacearum</name>
    <name type="common">Pseudomonas solanacearum</name>
    <dbReference type="NCBI Taxonomy" id="305"/>
    <lineage>
        <taxon>Bacteria</taxon>
        <taxon>Pseudomonadati</taxon>
        <taxon>Pseudomonadota</taxon>
        <taxon>Betaproteobacteria</taxon>
        <taxon>Burkholderiales</taxon>
        <taxon>Burkholderiaceae</taxon>
        <taxon>Ralstonia</taxon>
        <taxon>Ralstonia solanacearum species complex</taxon>
    </lineage>
</organism>